<protein>
    <submittedName>
        <fullName evidence="2">Uncharacterized protein</fullName>
    </submittedName>
</protein>
<dbReference type="EnsemblMetazoa" id="AMAM007550-RA">
    <property type="protein sequence ID" value="AMAM007550-PA"/>
    <property type="gene ID" value="AMAM007550"/>
</dbReference>
<reference evidence="3" key="1">
    <citation type="submission" date="2013-09" db="EMBL/GenBank/DDBJ databases">
        <title>The Genome Sequence of Anopheles maculatus species B.</title>
        <authorList>
            <consortium name="The Broad Institute Genomics Platform"/>
            <person name="Neafsey D.E."/>
            <person name="Besansky N."/>
            <person name="Howell P."/>
            <person name="Walton C."/>
            <person name="Young S.K."/>
            <person name="Zeng Q."/>
            <person name="Gargeya S."/>
            <person name="Fitzgerald M."/>
            <person name="Haas B."/>
            <person name="Abouelleil A."/>
            <person name="Allen A.W."/>
            <person name="Alvarado L."/>
            <person name="Arachchi H.M."/>
            <person name="Berlin A.M."/>
            <person name="Chapman S.B."/>
            <person name="Gainer-Dewar J."/>
            <person name="Goldberg J."/>
            <person name="Griggs A."/>
            <person name="Gujja S."/>
            <person name="Hansen M."/>
            <person name="Howarth C."/>
            <person name="Imamovic A."/>
            <person name="Ireland A."/>
            <person name="Larimer J."/>
            <person name="McCowan C."/>
            <person name="Murphy C."/>
            <person name="Pearson M."/>
            <person name="Poon T.W."/>
            <person name="Priest M."/>
            <person name="Roberts A."/>
            <person name="Saif S."/>
            <person name="Shea T."/>
            <person name="Sisk P."/>
            <person name="Sykes S."/>
            <person name="Wortman J."/>
            <person name="Nusbaum C."/>
            <person name="Birren B."/>
        </authorList>
    </citation>
    <scope>NUCLEOTIDE SEQUENCE [LARGE SCALE GENOMIC DNA]</scope>
    <source>
        <strain evidence="3">maculatus3</strain>
    </source>
</reference>
<name>A0A182SIM9_9DIPT</name>
<dbReference type="Proteomes" id="UP000075901">
    <property type="component" value="Unassembled WGS sequence"/>
</dbReference>
<feature type="compositionally biased region" description="Low complexity" evidence="1">
    <location>
        <begin position="129"/>
        <end position="139"/>
    </location>
</feature>
<feature type="region of interest" description="Disordered" evidence="1">
    <location>
        <begin position="78"/>
        <end position="146"/>
    </location>
</feature>
<evidence type="ECO:0000313" key="3">
    <source>
        <dbReference type="Proteomes" id="UP000075901"/>
    </source>
</evidence>
<dbReference type="VEuPathDB" id="VectorBase:AMAM007550"/>
<reference evidence="2" key="2">
    <citation type="submission" date="2020-05" db="UniProtKB">
        <authorList>
            <consortium name="EnsemblMetazoa"/>
        </authorList>
    </citation>
    <scope>IDENTIFICATION</scope>
    <source>
        <strain evidence="2">maculatus3</strain>
    </source>
</reference>
<dbReference type="AlphaFoldDB" id="A0A182SIM9"/>
<keyword evidence="3" id="KW-1185">Reference proteome</keyword>
<organism evidence="2 3">
    <name type="scientific">Anopheles maculatus</name>
    <dbReference type="NCBI Taxonomy" id="74869"/>
    <lineage>
        <taxon>Eukaryota</taxon>
        <taxon>Metazoa</taxon>
        <taxon>Ecdysozoa</taxon>
        <taxon>Arthropoda</taxon>
        <taxon>Hexapoda</taxon>
        <taxon>Insecta</taxon>
        <taxon>Pterygota</taxon>
        <taxon>Neoptera</taxon>
        <taxon>Endopterygota</taxon>
        <taxon>Diptera</taxon>
        <taxon>Nematocera</taxon>
        <taxon>Culicoidea</taxon>
        <taxon>Culicidae</taxon>
        <taxon>Anophelinae</taxon>
        <taxon>Anopheles</taxon>
        <taxon>Anopheles maculatus group</taxon>
    </lineage>
</organism>
<evidence type="ECO:0000256" key="1">
    <source>
        <dbReference type="SAM" id="MobiDB-lite"/>
    </source>
</evidence>
<proteinExistence type="predicted"/>
<evidence type="ECO:0000313" key="2">
    <source>
        <dbReference type="EnsemblMetazoa" id="AMAM007550-PA"/>
    </source>
</evidence>
<feature type="compositionally biased region" description="Low complexity" evidence="1">
    <location>
        <begin position="93"/>
        <end position="118"/>
    </location>
</feature>
<sequence length="190" mass="19957">MQYLYGPSIGKSVVESLRYSSHCYTFGQPLLSTVAAGTARSRLPVPSLLHMGAIGSASGRSTTTTPMVSSSTVHCTSVSATTVHHSRSSAQRAGTSKANSTASSSTSGGGSTSHANNNGRKVHGAPEDATATAAAPQTASMHSSRKMMALDSDPNTFYSAFLVSYDEDEDYEPNIDILESQLDDCILNEW</sequence>
<accession>A0A182SIM9</accession>